<dbReference type="STRING" id="7238.B4IQ14"/>
<organism evidence="5">
    <name type="scientific">Drosophila sechellia</name>
    <name type="common">Fruit fly</name>
    <dbReference type="NCBI Taxonomy" id="7238"/>
    <lineage>
        <taxon>Eukaryota</taxon>
        <taxon>Metazoa</taxon>
        <taxon>Ecdysozoa</taxon>
        <taxon>Arthropoda</taxon>
        <taxon>Hexapoda</taxon>
        <taxon>Insecta</taxon>
        <taxon>Pterygota</taxon>
        <taxon>Neoptera</taxon>
        <taxon>Endopterygota</taxon>
        <taxon>Diptera</taxon>
        <taxon>Brachycera</taxon>
        <taxon>Muscomorpha</taxon>
        <taxon>Ephydroidea</taxon>
        <taxon>Drosophilidae</taxon>
        <taxon>Drosophila</taxon>
        <taxon>Sophophora</taxon>
    </lineage>
</organism>
<dbReference type="AlphaFoldDB" id="B4IQ14"/>
<evidence type="ECO:0000256" key="2">
    <source>
        <dbReference type="SAM" id="Coils"/>
    </source>
</evidence>
<dbReference type="EMBL" id="CH684681">
    <property type="protein sequence ID" value="EDW56503.1"/>
    <property type="molecule type" value="Genomic_DNA"/>
</dbReference>
<dbReference type="Proteomes" id="UP000001292">
    <property type="component" value="Unassembled WGS sequence"/>
</dbReference>
<feature type="domain" description="Myosin tail" evidence="3">
    <location>
        <begin position="13"/>
        <end position="62"/>
    </location>
</feature>
<sequence length="69" mass="7788">MALCANLHRTLPVKKLQAHVKDALRDAEEAKAAKEKLQALSKEDERKVNALEAEVLQLTEDLLKRSVMH</sequence>
<evidence type="ECO:0000259" key="3">
    <source>
        <dbReference type="Pfam" id="PF01576"/>
    </source>
</evidence>
<accession>B4IQ14</accession>
<dbReference type="InterPro" id="IPR002928">
    <property type="entry name" value="Myosin_tail"/>
</dbReference>
<dbReference type="Pfam" id="PF01576">
    <property type="entry name" value="Myosin_tail_1"/>
    <property type="match status" value="1"/>
</dbReference>
<name>B4IQ14_DROSE</name>
<evidence type="ECO:0000256" key="1">
    <source>
        <dbReference type="ARBA" id="ARBA00023054"/>
    </source>
</evidence>
<protein>
    <submittedName>
        <fullName evidence="4">GM15033</fullName>
    </submittedName>
</protein>
<evidence type="ECO:0000313" key="5">
    <source>
        <dbReference type="Proteomes" id="UP000001292"/>
    </source>
</evidence>
<dbReference type="HOGENOM" id="CLU_2778594_0_0_1"/>
<feature type="coiled-coil region" evidence="2">
    <location>
        <begin position="13"/>
        <end position="61"/>
    </location>
</feature>
<reference evidence="4 5" key="1">
    <citation type="journal article" date="2007" name="Nature">
        <title>Evolution of genes and genomes on the Drosophila phylogeny.</title>
        <authorList>
            <consortium name="Drosophila 12 Genomes Consortium"/>
            <person name="Clark A.G."/>
            <person name="Eisen M.B."/>
            <person name="Smith D.R."/>
            <person name="Bergman C.M."/>
            <person name="Oliver B."/>
            <person name="Markow T.A."/>
            <person name="Kaufman T.C."/>
            <person name="Kellis M."/>
            <person name="Gelbart W."/>
            <person name="Iyer V.N."/>
            <person name="Pollard D.A."/>
            <person name="Sackton T.B."/>
            <person name="Larracuente A.M."/>
            <person name="Singh N.D."/>
            <person name="Abad J.P."/>
            <person name="Abt D.N."/>
            <person name="Adryan B."/>
            <person name="Aguade M."/>
            <person name="Akashi H."/>
            <person name="Anderson W.W."/>
            <person name="Aquadro C.F."/>
            <person name="Ardell D.H."/>
            <person name="Arguello R."/>
            <person name="Artieri C.G."/>
            <person name="Barbash D.A."/>
            <person name="Barker D."/>
            <person name="Barsanti P."/>
            <person name="Batterham P."/>
            <person name="Batzoglou S."/>
            <person name="Begun D."/>
            <person name="Bhutkar A."/>
            <person name="Blanco E."/>
            <person name="Bosak S.A."/>
            <person name="Bradley R.K."/>
            <person name="Brand A.D."/>
            <person name="Brent M.R."/>
            <person name="Brooks A.N."/>
            <person name="Brown R.H."/>
            <person name="Butlin R.K."/>
            <person name="Caggese C."/>
            <person name="Calvi B.R."/>
            <person name="Bernardo de Carvalho A."/>
            <person name="Caspi A."/>
            <person name="Castrezana S."/>
            <person name="Celniker S.E."/>
            <person name="Chang J.L."/>
            <person name="Chapple C."/>
            <person name="Chatterji S."/>
            <person name="Chinwalla A."/>
            <person name="Civetta A."/>
            <person name="Clifton S.W."/>
            <person name="Comeron J.M."/>
            <person name="Costello J.C."/>
            <person name="Coyne J.A."/>
            <person name="Daub J."/>
            <person name="David R.G."/>
            <person name="Delcher A.L."/>
            <person name="Delehaunty K."/>
            <person name="Do C.B."/>
            <person name="Ebling H."/>
            <person name="Edwards K."/>
            <person name="Eickbush T."/>
            <person name="Evans J.D."/>
            <person name="Filipski A."/>
            <person name="Findeiss S."/>
            <person name="Freyhult E."/>
            <person name="Fulton L."/>
            <person name="Fulton R."/>
            <person name="Garcia A.C."/>
            <person name="Gardiner A."/>
            <person name="Garfield D.A."/>
            <person name="Garvin B.E."/>
            <person name="Gibson G."/>
            <person name="Gilbert D."/>
            <person name="Gnerre S."/>
            <person name="Godfrey J."/>
            <person name="Good R."/>
            <person name="Gotea V."/>
            <person name="Gravely B."/>
            <person name="Greenberg A.J."/>
            <person name="Griffiths-Jones S."/>
            <person name="Gross S."/>
            <person name="Guigo R."/>
            <person name="Gustafson E.A."/>
            <person name="Haerty W."/>
            <person name="Hahn M.W."/>
            <person name="Halligan D.L."/>
            <person name="Halpern A.L."/>
            <person name="Halter G.M."/>
            <person name="Han M.V."/>
            <person name="Heger A."/>
            <person name="Hillier L."/>
            <person name="Hinrichs A.S."/>
            <person name="Holmes I."/>
            <person name="Hoskins R.A."/>
            <person name="Hubisz M.J."/>
            <person name="Hultmark D."/>
            <person name="Huntley M.A."/>
            <person name="Jaffe D.B."/>
            <person name="Jagadeeshan S."/>
            <person name="Jeck W.R."/>
            <person name="Johnson J."/>
            <person name="Jones C.D."/>
            <person name="Jordan W.C."/>
            <person name="Karpen G.H."/>
            <person name="Kataoka E."/>
            <person name="Keightley P.D."/>
            <person name="Kheradpour P."/>
            <person name="Kirkness E.F."/>
            <person name="Koerich L.B."/>
            <person name="Kristiansen K."/>
            <person name="Kudrna D."/>
            <person name="Kulathinal R.J."/>
            <person name="Kumar S."/>
            <person name="Kwok R."/>
            <person name="Lander E."/>
            <person name="Langley C.H."/>
            <person name="Lapoint R."/>
            <person name="Lazzaro B.P."/>
            <person name="Lee S.J."/>
            <person name="Levesque L."/>
            <person name="Li R."/>
            <person name="Lin C.F."/>
            <person name="Lin M.F."/>
            <person name="Lindblad-Toh K."/>
            <person name="Llopart A."/>
            <person name="Long M."/>
            <person name="Low L."/>
            <person name="Lozovsky E."/>
            <person name="Lu J."/>
            <person name="Luo M."/>
            <person name="Machado C.A."/>
            <person name="Makalowski W."/>
            <person name="Marzo M."/>
            <person name="Matsuda M."/>
            <person name="Matzkin L."/>
            <person name="McAllister B."/>
            <person name="McBride C.S."/>
            <person name="McKernan B."/>
            <person name="McKernan K."/>
            <person name="Mendez-Lago M."/>
            <person name="Minx P."/>
            <person name="Mollenhauer M.U."/>
            <person name="Montooth K."/>
            <person name="Mount S.M."/>
            <person name="Mu X."/>
            <person name="Myers E."/>
            <person name="Negre B."/>
            <person name="Newfeld S."/>
            <person name="Nielsen R."/>
            <person name="Noor M.A."/>
            <person name="O'Grady P."/>
            <person name="Pachter L."/>
            <person name="Papaceit M."/>
            <person name="Parisi M.J."/>
            <person name="Parisi M."/>
            <person name="Parts L."/>
            <person name="Pedersen J.S."/>
            <person name="Pesole G."/>
            <person name="Phillippy A.M."/>
            <person name="Ponting C.P."/>
            <person name="Pop M."/>
            <person name="Porcelli D."/>
            <person name="Powell J.R."/>
            <person name="Prohaska S."/>
            <person name="Pruitt K."/>
            <person name="Puig M."/>
            <person name="Quesneville H."/>
            <person name="Ram K.R."/>
            <person name="Rand D."/>
            <person name="Rasmussen M.D."/>
            <person name="Reed L.K."/>
            <person name="Reenan R."/>
            <person name="Reily A."/>
            <person name="Remington K.A."/>
            <person name="Rieger T.T."/>
            <person name="Ritchie M.G."/>
            <person name="Robin C."/>
            <person name="Rogers Y.H."/>
            <person name="Rohde C."/>
            <person name="Rozas J."/>
            <person name="Rubenfield M.J."/>
            <person name="Ruiz A."/>
            <person name="Russo S."/>
            <person name="Salzberg S.L."/>
            <person name="Sanchez-Gracia A."/>
            <person name="Saranga D.J."/>
            <person name="Sato H."/>
            <person name="Schaeffer S.W."/>
            <person name="Schatz M.C."/>
            <person name="Schlenke T."/>
            <person name="Schwartz R."/>
            <person name="Segarra C."/>
            <person name="Singh R.S."/>
            <person name="Sirot L."/>
            <person name="Sirota M."/>
            <person name="Sisneros N.B."/>
            <person name="Smith C.D."/>
            <person name="Smith T.F."/>
            <person name="Spieth J."/>
            <person name="Stage D.E."/>
            <person name="Stark A."/>
            <person name="Stephan W."/>
            <person name="Strausberg R.L."/>
            <person name="Strempel S."/>
            <person name="Sturgill D."/>
            <person name="Sutton G."/>
            <person name="Sutton G.G."/>
            <person name="Tao W."/>
            <person name="Teichmann S."/>
            <person name="Tobari Y.N."/>
            <person name="Tomimura Y."/>
            <person name="Tsolas J.M."/>
            <person name="Valente V.L."/>
            <person name="Venter E."/>
            <person name="Venter J.C."/>
            <person name="Vicario S."/>
            <person name="Vieira F.G."/>
            <person name="Vilella A.J."/>
            <person name="Villasante A."/>
            <person name="Walenz B."/>
            <person name="Wang J."/>
            <person name="Wasserman M."/>
            <person name="Watts T."/>
            <person name="Wilson D."/>
            <person name="Wilson R.K."/>
            <person name="Wing R.A."/>
            <person name="Wolfner M.F."/>
            <person name="Wong A."/>
            <person name="Wong G.K."/>
            <person name="Wu C.I."/>
            <person name="Wu G."/>
            <person name="Yamamoto D."/>
            <person name="Yang H.P."/>
            <person name="Yang S.P."/>
            <person name="Yorke J.A."/>
            <person name="Yoshida K."/>
            <person name="Zdobnov E."/>
            <person name="Zhang P."/>
            <person name="Zhang Y."/>
            <person name="Zimin A.V."/>
            <person name="Baldwin J."/>
            <person name="Abdouelleil A."/>
            <person name="Abdulkadir J."/>
            <person name="Abebe A."/>
            <person name="Abera B."/>
            <person name="Abreu J."/>
            <person name="Acer S.C."/>
            <person name="Aftuck L."/>
            <person name="Alexander A."/>
            <person name="An P."/>
            <person name="Anderson E."/>
            <person name="Anderson S."/>
            <person name="Arachi H."/>
            <person name="Azer M."/>
            <person name="Bachantsang P."/>
            <person name="Barry A."/>
            <person name="Bayul T."/>
            <person name="Berlin A."/>
            <person name="Bessette D."/>
            <person name="Bloom T."/>
            <person name="Blye J."/>
            <person name="Boguslavskiy L."/>
            <person name="Bonnet C."/>
            <person name="Boukhgalter B."/>
            <person name="Bourzgui I."/>
            <person name="Brown A."/>
            <person name="Cahill P."/>
            <person name="Channer S."/>
            <person name="Cheshatsang Y."/>
            <person name="Chuda L."/>
            <person name="Citroen M."/>
            <person name="Collymore A."/>
            <person name="Cooke P."/>
            <person name="Costello M."/>
            <person name="D'Aco K."/>
            <person name="Daza R."/>
            <person name="De Haan G."/>
            <person name="DeGray S."/>
            <person name="DeMaso C."/>
            <person name="Dhargay N."/>
            <person name="Dooley K."/>
            <person name="Dooley E."/>
            <person name="Doricent M."/>
            <person name="Dorje P."/>
            <person name="Dorjee K."/>
            <person name="Dupes A."/>
            <person name="Elong R."/>
            <person name="Falk J."/>
            <person name="Farina A."/>
            <person name="Faro S."/>
            <person name="Ferguson D."/>
            <person name="Fisher S."/>
            <person name="Foley C.D."/>
            <person name="Franke A."/>
            <person name="Friedrich D."/>
            <person name="Gadbois L."/>
            <person name="Gearin G."/>
            <person name="Gearin C.R."/>
            <person name="Giannoukos G."/>
            <person name="Goode T."/>
            <person name="Graham J."/>
            <person name="Grandbois E."/>
            <person name="Grewal S."/>
            <person name="Gyaltsen K."/>
            <person name="Hafez N."/>
            <person name="Hagos B."/>
            <person name="Hall J."/>
            <person name="Henson C."/>
            <person name="Hollinger A."/>
            <person name="Honan T."/>
            <person name="Huard M.D."/>
            <person name="Hughes L."/>
            <person name="Hurhula B."/>
            <person name="Husby M.E."/>
            <person name="Kamat A."/>
            <person name="Kanga B."/>
            <person name="Kashin S."/>
            <person name="Khazanovich D."/>
            <person name="Kisner P."/>
            <person name="Lance K."/>
            <person name="Lara M."/>
            <person name="Lee W."/>
            <person name="Lennon N."/>
            <person name="Letendre F."/>
            <person name="LeVine R."/>
            <person name="Lipovsky A."/>
            <person name="Liu X."/>
            <person name="Liu J."/>
            <person name="Liu S."/>
            <person name="Lokyitsang T."/>
            <person name="Lokyitsang Y."/>
            <person name="Lubonja R."/>
            <person name="Lui A."/>
            <person name="MacDonald P."/>
            <person name="Magnisalis V."/>
            <person name="Maru K."/>
            <person name="Matthews C."/>
            <person name="McCusker W."/>
            <person name="McDonough S."/>
            <person name="Mehta T."/>
            <person name="Meldrim J."/>
            <person name="Meneus L."/>
            <person name="Mihai O."/>
            <person name="Mihalev A."/>
            <person name="Mihova T."/>
            <person name="Mittelman R."/>
            <person name="Mlenga V."/>
            <person name="Montmayeur A."/>
            <person name="Mulrain L."/>
            <person name="Navidi A."/>
            <person name="Naylor J."/>
            <person name="Negash T."/>
            <person name="Nguyen T."/>
            <person name="Nguyen N."/>
            <person name="Nicol R."/>
            <person name="Norbu C."/>
            <person name="Norbu N."/>
            <person name="Novod N."/>
            <person name="O'Neill B."/>
            <person name="Osman S."/>
            <person name="Markiewicz E."/>
            <person name="Oyono O.L."/>
            <person name="Patti C."/>
            <person name="Phunkhang P."/>
            <person name="Pierre F."/>
            <person name="Priest M."/>
            <person name="Raghuraman S."/>
            <person name="Rege F."/>
            <person name="Reyes R."/>
            <person name="Rise C."/>
            <person name="Rogov P."/>
            <person name="Ross K."/>
            <person name="Ryan E."/>
            <person name="Settipalli S."/>
            <person name="Shea T."/>
            <person name="Sherpa N."/>
            <person name="Shi L."/>
            <person name="Shih D."/>
            <person name="Sparrow T."/>
            <person name="Spaulding J."/>
            <person name="Stalker J."/>
            <person name="Stange-Thomann N."/>
            <person name="Stavropoulos S."/>
            <person name="Stone C."/>
            <person name="Strader C."/>
            <person name="Tesfaye S."/>
            <person name="Thomson T."/>
            <person name="Thoulutsang Y."/>
            <person name="Thoulutsang D."/>
            <person name="Topham K."/>
            <person name="Topping I."/>
            <person name="Tsamla T."/>
            <person name="Vassiliev H."/>
            <person name="Vo A."/>
            <person name="Wangchuk T."/>
            <person name="Wangdi T."/>
            <person name="Weiand M."/>
            <person name="Wilkinson J."/>
            <person name="Wilson A."/>
            <person name="Yadav S."/>
            <person name="Young G."/>
            <person name="Yu Q."/>
            <person name="Zembek L."/>
            <person name="Zhong D."/>
            <person name="Zimmer A."/>
            <person name="Zwirko Z."/>
            <person name="Jaffe D.B."/>
            <person name="Alvarez P."/>
            <person name="Brockman W."/>
            <person name="Butler J."/>
            <person name="Chin C."/>
            <person name="Gnerre S."/>
            <person name="Grabherr M."/>
            <person name="Kleber M."/>
            <person name="Mauceli E."/>
            <person name="MacCallum I."/>
        </authorList>
    </citation>
    <scope>NUCLEOTIDE SEQUENCE [LARGE SCALE GENOMIC DNA]</scope>
    <source>
        <strain evidence="5">Rob3c / Tucson 14021-0248.25</strain>
    </source>
</reference>
<keyword evidence="1 2" id="KW-0175">Coiled coil</keyword>
<gene>
    <name evidence="4" type="primary">Dsec\GM15033</name>
    <name evidence="4" type="ORF">Dsec_GM15033</name>
</gene>
<proteinExistence type="predicted"/>
<keyword evidence="5" id="KW-1185">Reference proteome</keyword>
<dbReference type="GO" id="GO:0016459">
    <property type="term" value="C:myosin complex"/>
    <property type="evidence" value="ECO:0007669"/>
    <property type="project" value="InterPro"/>
</dbReference>
<evidence type="ECO:0000313" key="4">
    <source>
        <dbReference type="EMBL" id="EDW56503.1"/>
    </source>
</evidence>